<protein>
    <submittedName>
        <fullName evidence="1">Uncharacterized protein</fullName>
    </submittedName>
</protein>
<comment type="caution">
    <text evidence="1">The sequence shown here is derived from an EMBL/GenBank/DDBJ whole genome shotgun (WGS) entry which is preliminary data.</text>
</comment>
<name>A0ABT8WZ23_9FLAO</name>
<dbReference type="Proteomes" id="UP001176891">
    <property type="component" value="Unassembled WGS sequence"/>
</dbReference>
<evidence type="ECO:0000313" key="2">
    <source>
        <dbReference type="Proteomes" id="UP001176891"/>
    </source>
</evidence>
<reference evidence="1" key="1">
    <citation type="submission" date="2023-07" db="EMBL/GenBank/DDBJ databases">
        <title>Two novel species in the genus Flavivirga.</title>
        <authorList>
            <person name="Kwon K."/>
        </authorList>
    </citation>
    <scope>NUCLEOTIDE SEQUENCE</scope>
    <source>
        <strain evidence="1">KACC 14157</strain>
    </source>
</reference>
<evidence type="ECO:0000313" key="1">
    <source>
        <dbReference type="EMBL" id="MDO5986927.1"/>
    </source>
</evidence>
<keyword evidence="2" id="KW-1185">Reference proteome</keyword>
<gene>
    <name evidence="1" type="ORF">Q4Q39_05850</name>
</gene>
<sequence length="204" mass="22854">MKLKPVIFKIAIVFAVGLLISYMSPKIVSSNTTFSEDTLNHDRPENINTHITKDKTEITCSNYGCEGQYHGPEFIDGSDIAHQFSNKMSSAVGDKLKELYKKGEYSKVDFSNITMTTEGMGSGIVTYKLSIPFIAVKAKCDAYTSFDHAGGWNHKPALSRRKEELSKVLINGQSLDISDLKTTPEGLQEYWIQWKNKIVQSDCK</sequence>
<accession>A0ABT8WZ23</accession>
<dbReference type="RefSeq" id="WP_303281471.1">
    <property type="nucleotide sequence ID" value="NZ_BAABCZ010000005.1"/>
</dbReference>
<organism evidence="1 2">
    <name type="scientific">Flavivirga amylovorans</name>
    <dbReference type="NCBI Taxonomy" id="870486"/>
    <lineage>
        <taxon>Bacteria</taxon>
        <taxon>Pseudomonadati</taxon>
        <taxon>Bacteroidota</taxon>
        <taxon>Flavobacteriia</taxon>
        <taxon>Flavobacteriales</taxon>
        <taxon>Flavobacteriaceae</taxon>
        <taxon>Flavivirga</taxon>
    </lineage>
</organism>
<proteinExistence type="predicted"/>
<dbReference type="EMBL" id="JAUOEM010000002">
    <property type="protein sequence ID" value="MDO5986927.1"/>
    <property type="molecule type" value="Genomic_DNA"/>
</dbReference>